<feature type="chain" id="PRO_5047002183" description="Leader peptide-processing serine protease" evidence="12">
    <location>
        <begin position="26"/>
        <end position="455"/>
    </location>
</feature>
<sequence>MRKKDLISLLFCSILFLCMNAKVQADGTSYYSVLLSNPEYTEEFLREAQQHNMKITYVVREIGLIQIKASEAEVQRLNGNKMVRTYNYSLKASTSAFSAKQSDVVGAPSSLWDRQWDMKEITNNGKSYTISEGSKEVVVGIIDSGIDEDHPALQNNIIKGSENLVPQGGFRETEQSEKGIINNIEDLTGHGTHVAGQVAANGVVRGVAPQTSLKSYRVFGTSSAESIWIIKGIIEAAKDDVDVINLSLGEYLTSEHMNEEGGSSKSQLAEILAYEKAVMYAEGKGSVVVASVGNDSVNFNNKNEVSSFMKSHFQLNDVKVKGHLLDVPAHISGVVAVTSTGPAKDLSVFSNKGRYVDLSAPGGDIKLLQAYGVEQWRKMELFTKEQVLSTSPKGGYIYMAGTSSAAPKVSGTLALIIDQYNLKDNPKKAKQKLLQKSERSEETNIKALNTYKAIK</sequence>
<evidence type="ECO:0000256" key="9">
    <source>
        <dbReference type="PIRNR" id="PIRNR037875"/>
    </source>
</evidence>
<organism evidence="14 15">
    <name type="scientific">Priestia endophytica DSM 13796</name>
    <dbReference type="NCBI Taxonomy" id="1121089"/>
    <lineage>
        <taxon>Bacteria</taxon>
        <taxon>Bacillati</taxon>
        <taxon>Bacillota</taxon>
        <taxon>Bacilli</taxon>
        <taxon>Bacillales</taxon>
        <taxon>Bacillaceae</taxon>
        <taxon>Priestia</taxon>
    </lineage>
</organism>
<dbReference type="PANTHER" id="PTHR43806:SF11">
    <property type="entry name" value="CEREVISIN-RELATED"/>
    <property type="match status" value="1"/>
</dbReference>
<evidence type="ECO:0000256" key="8">
    <source>
        <dbReference type="ARBA" id="ARBA00022837"/>
    </source>
</evidence>
<evidence type="ECO:0000256" key="4">
    <source>
        <dbReference type="ARBA" id="ARBA00022525"/>
    </source>
</evidence>
<keyword evidence="9 12" id="KW-0732">Signal</keyword>
<protein>
    <recommendedName>
        <fullName evidence="9">Leader peptide-processing serine protease</fullName>
        <ecNumber evidence="9">3.4.21.-</ecNumber>
    </recommendedName>
</protein>
<keyword evidence="5 9" id="KW-0645">Protease</keyword>
<reference evidence="14 15" key="1">
    <citation type="submission" date="2016-10" db="EMBL/GenBank/DDBJ databases">
        <authorList>
            <person name="Varghese N."/>
            <person name="Submissions S."/>
        </authorList>
    </citation>
    <scope>NUCLEOTIDE SEQUENCE [LARGE SCALE GENOMIC DNA]</scope>
    <source>
        <strain evidence="14 15">DSM 13796</strain>
    </source>
</reference>
<keyword evidence="15" id="KW-1185">Reference proteome</keyword>
<dbReference type="InterPro" id="IPR023828">
    <property type="entry name" value="Peptidase_S8_Ser-AS"/>
</dbReference>
<feature type="active site" description="Charge relay system" evidence="10">
    <location>
        <position position="403"/>
    </location>
</feature>
<dbReference type="Pfam" id="PF00082">
    <property type="entry name" value="Peptidase_S8"/>
    <property type="match status" value="1"/>
</dbReference>
<evidence type="ECO:0000256" key="5">
    <source>
        <dbReference type="ARBA" id="ARBA00022670"/>
    </source>
</evidence>
<evidence type="ECO:0000313" key="14">
    <source>
        <dbReference type="EMBL" id="SFQ32075.1"/>
    </source>
</evidence>
<dbReference type="PRINTS" id="PR01779">
    <property type="entry name" value="LANTIPROCESS"/>
</dbReference>
<keyword evidence="8" id="KW-0106">Calcium</keyword>
<keyword evidence="7 9" id="KW-0720">Serine protease</keyword>
<proteinExistence type="inferred from homology"/>
<dbReference type="PROSITE" id="PS51892">
    <property type="entry name" value="SUBTILASE"/>
    <property type="match status" value="1"/>
</dbReference>
<comment type="pathway">
    <text evidence="9">Antibiotic biosynthesis.</text>
</comment>
<keyword evidence="4" id="KW-0964">Secreted</keyword>
<dbReference type="PROSITE" id="PS00138">
    <property type="entry name" value="SUBTILASE_SER"/>
    <property type="match status" value="1"/>
</dbReference>
<dbReference type="SUPFAM" id="SSF52743">
    <property type="entry name" value="Subtilisin-like"/>
    <property type="match status" value="1"/>
</dbReference>
<evidence type="ECO:0000256" key="2">
    <source>
        <dbReference type="ARBA" id="ARBA00004613"/>
    </source>
</evidence>
<dbReference type="InterPro" id="IPR022398">
    <property type="entry name" value="Peptidase_S8_His-AS"/>
</dbReference>
<evidence type="ECO:0000256" key="12">
    <source>
        <dbReference type="SAM" id="SignalP"/>
    </source>
</evidence>
<evidence type="ECO:0000256" key="7">
    <source>
        <dbReference type="ARBA" id="ARBA00022825"/>
    </source>
</evidence>
<evidence type="ECO:0000256" key="3">
    <source>
        <dbReference type="ARBA" id="ARBA00011073"/>
    </source>
</evidence>
<dbReference type="InterPro" id="IPR036852">
    <property type="entry name" value="Peptidase_S8/S53_dom_sf"/>
</dbReference>
<dbReference type="InterPro" id="IPR050131">
    <property type="entry name" value="Peptidase_S8_subtilisin-like"/>
</dbReference>
<dbReference type="PIRSF" id="PIRSF037875">
    <property type="entry name" value="Peptidase_S8_lp"/>
    <property type="match status" value="1"/>
</dbReference>
<feature type="active site" description="Charge relay system" evidence="10">
    <location>
        <position position="143"/>
    </location>
</feature>
<evidence type="ECO:0000256" key="6">
    <source>
        <dbReference type="ARBA" id="ARBA00022801"/>
    </source>
</evidence>
<comment type="similarity">
    <text evidence="3 9 10 11">Belongs to the peptidase S8 family.</text>
</comment>
<dbReference type="InterPro" id="IPR023827">
    <property type="entry name" value="Peptidase_S8_Asp-AS"/>
</dbReference>
<gene>
    <name evidence="14" type="ORF">SAMN02745910_00902</name>
</gene>
<dbReference type="PROSITE" id="PS00136">
    <property type="entry name" value="SUBTILASE_ASP"/>
    <property type="match status" value="1"/>
</dbReference>
<feature type="active site" description="Charge relay system" evidence="10">
    <location>
        <position position="190"/>
    </location>
</feature>
<dbReference type="InterPro" id="IPR015500">
    <property type="entry name" value="Peptidase_S8_subtilisin-rel"/>
</dbReference>
<dbReference type="Gene3D" id="3.40.50.200">
    <property type="entry name" value="Peptidase S8/S53 domain"/>
    <property type="match status" value="1"/>
</dbReference>
<evidence type="ECO:0000256" key="11">
    <source>
        <dbReference type="RuleBase" id="RU003355"/>
    </source>
</evidence>
<comment type="caution">
    <text evidence="14">The sequence shown here is derived from an EMBL/GenBank/DDBJ whole genome shotgun (WGS) entry which is preliminary data.</text>
</comment>
<dbReference type="CDD" id="cd07482">
    <property type="entry name" value="Peptidases_S8_Lantibiotic_specific_protease"/>
    <property type="match status" value="1"/>
</dbReference>
<dbReference type="PROSITE" id="PS00137">
    <property type="entry name" value="SUBTILASE_HIS"/>
    <property type="match status" value="1"/>
</dbReference>
<dbReference type="PANTHER" id="PTHR43806">
    <property type="entry name" value="PEPTIDASE S8"/>
    <property type="match status" value="1"/>
</dbReference>
<comment type="subcellular location">
    <subcellularLocation>
        <location evidence="2">Secreted</location>
    </subcellularLocation>
</comment>
<dbReference type="PRINTS" id="PR00723">
    <property type="entry name" value="SUBTILISIN"/>
</dbReference>
<dbReference type="EMBL" id="FOXX01000002">
    <property type="protein sequence ID" value="SFQ32075.1"/>
    <property type="molecule type" value="Genomic_DNA"/>
</dbReference>
<dbReference type="GeneID" id="93709652"/>
<feature type="signal peptide" evidence="12">
    <location>
        <begin position="1"/>
        <end position="25"/>
    </location>
</feature>
<dbReference type="InterPro" id="IPR008357">
    <property type="entry name" value="Lanit_process"/>
</dbReference>
<comment type="cofactor">
    <cofactor evidence="1">
        <name>Ca(2+)</name>
        <dbReference type="ChEBI" id="CHEBI:29108"/>
    </cofactor>
</comment>
<feature type="domain" description="Peptidase S8/S53" evidence="13">
    <location>
        <begin position="135"/>
        <end position="442"/>
    </location>
</feature>
<keyword evidence="6 9" id="KW-0378">Hydrolase</keyword>
<dbReference type="EC" id="3.4.21.-" evidence="9"/>
<keyword evidence="9" id="KW-0865">Zymogen</keyword>
<dbReference type="Proteomes" id="UP000182762">
    <property type="component" value="Unassembled WGS sequence"/>
</dbReference>
<dbReference type="RefSeq" id="WP_061803392.1">
    <property type="nucleotide sequence ID" value="NZ_FOXX01000002.1"/>
</dbReference>
<evidence type="ECO:0000256" key="10">
    <source>
        <dbReference type="PROSITE-ProRule" id="PRU01240"/>
    </source>
</evidence>
<evidence type="ECO:0000259" key="13">
    <source>
        <dbReference type="Pfam" id="PF00082"/>
    </source>
</evidence>
<dbReference type="InterPro" id="IPR000209">
    <property type="entry name" value="Peptidase_S8/S53_dom"/>
</dbReference>
<evidence type="ECO:0000313" key="15">
    <source>
        <dbReference type="Proteomes" id="UP000182762"/>
    </source>
</evidence>
<evidence type="ECO:0000256" key="1">
    <source>
        <dbReference type="ARBA" id="ARBA00001913"/>
    </source>
</evidence>
<accession>A0A1I5XJC1</accession>
<name>A0A1I5XJC1_9BACI</name>